<dbReference type="InterPro" id="IPR015421">
    <property type="entry name" value="PyrdxlP-dep_Trfase_major"/>
</dbReference>
<feature type="domain" description="Serine hydroxymethyltransferase-like" evidence="1">
    <location>
        <begin position="68"/>
        <end position="99"/>
    </location>
</feature>
<accession>A0AAD5JX50</accession>
<dbReference type="InterPro" id="IPR015424">
    <property type="entry name" value="PyrdxlP-dep_Trfase"/>
</dbReference>
<dbReference type="Pfam" id="PF00464">
    <property type="entry name" value="SHMT"/>
    <property type="match status" value="1"/>
</dbReference>
<keyword evidence="3" id="KW-1185">Reference proteome</keyword>
<comment type="caution">
    <text evidence="2">The sequence shown here is derived from an EMBL/GenBank/DDBJ whole genome shotgun (WGS) entry which is preliminary data.</text>
</comment>
<dbReference type="EMBL" id="JAJSOW010000001">
    <property type="protein sequence ID" value="KAI9201137.1"/>
    <property type="molecule type" value="Genomic_DNA"/>
</dbReference>
<name>A0AAD5JX50_ACENE</name>
<reference evidence="2" key="2">
    <citation type="submission" date="2023-02" db="EMBL/GenBank/DDBJ databases">
        <authorList>
            <person name="Swenson N.G."/>
            <person name="Wegrzyn J.L."/>
            <person name="Mcevoy S.L."/>
        </authorList>
    </citation>
    <scope>NUCLEOTIDE SEQUENCE</scope>
    <source>
        <strain evidence="2">91603</strain>
        <tissue evidence="2">Leaf</tissue>
    </source>
</reference>
<dbReference type="AlphaFoldDB" id="A0AAD5JX50"/>
<proteinExistence type="predicted"/>
<gene>
    <name evidence="2" type="ORF">LWI28_018743</name>
</gene>
<evidence type="ECO:0000259" key="1">
    <source>
        <dbReference type="Pfam" id="PF00464"/>
    </source>
</evidence>
<organism evidence="2 3">
    <name type="scientific">Acer negundo</name>
    <name type="common">Box elder</name>
    <dbReference type="NCBI Taxonomy" id="4023"/>
    <lineage>
        <taxon>Eukaryota</taxon>
        <taxon>Viridiplantae</taxon>
        <taxon>Streptophyta</taxon>
        <taxon>Embryophyta</taxon>
        <taxon>Tracheophyta</taxon>
        <taxon>Spermatophyta</taxon>
        <taxon>Magnoliopsida</taxon>
        <taxon>eudicotyledons</taxon>
        <taxon>Gunneridae</taxon>
        <taxon>Pentapetalae</taxon>
        <taxon>rosids</taxon>
        <taxon>malvids</taxon>
        <taxon>Sapindales</taxon>
        <taxon>Sapindaceae</taxon>
        <taxon>Hippocastanoideae</taxon>
        <taxon>Acereae</taxon>
        <taxon>Acer</taxon>
    </lineage>
</organism>
<protein>
    <recommendedName>
        <fullName evidence="1">Serine hydroxymethyltransferase-like domain-containing protein</fullName>
    </recommendedName>
</protein>
<evidence type="ECO:0000313" key="2">
    <source>
        <dbReference type="EMBL" id="KAI9201137.1"/>
    </source>
</evidence>
<reference evidence="2" key="1">
    <citation type="journal article" date="2022" name="Plant J.">
        <title>Strategies of tolerance reflected in two North American maple genomes.</title>
        <authorList>
            <person name="McEvoy S.L."/>
            <person name="Sezen U.U."/>
            <person name="Trouern-Trend A."/>
            <person name="McMahon S.M."/>
            <person name="Schaberg P.G."/>
            <person name="Yang J."/>
            <person name="Wegrzyn J.L."/>
            <person name="Swenson N.G."/>
        </authorList>
    </citation>
    <scope>NUCLEOTIDE SEQUENCE</scope>
    <source>
        <strain evidence="2">91603</strain>
    </source>
</reference>
<dbReference type="SUPFAM" id="SSF53383">
    <property type="entry name" value="PLP-dependent transferases"/>
    <property type="match status" value="1"/>
</dbReference>
<dbReference type="Proteomes" id="UP001064489">
    <property type="component" value="Chromosome 9"/>
</dbReference>
<evidence type="ECO:0000313" key="3">
    <source>
        <dbReference type="Proteomes" id="UP001064489"/>
    </source>
</evidence>
<sequence length="104" mass="11763">MEEEKAAAYYDKLTRNGGGAARSMVFFSLKSLLASLRMVWSSAVVVLEEKALDFRPNYARFDLDFRPNYARFRAVADKCGENFLRDMAHISGLVSAQICSETRN</sequence>
<dbReference type="InterPro" id="IPR039429">
    <property type="entry name" value="SHMT-like_dom"/>
</dbReference>
<dbReference type="Gene3D" id="3.40.640.10">
    <property type="entry name" value="Type I PLP-dependent aspartate aminotransferase-like (Major domain)"/>
    <property type="match status" value="1"/>
</dbReference>